<accession>A0ABR1MVP0</accession>
<protein>
    <submittedName>
        <fullName evidence="2">Uncharacterized protein</fullName>
    </submittedName>
</protein>
<proteinExistence type="predicted"/>
<comment type="caution">
    <text evidence="2">The sequence shown here is derived from an EMBL/GenBank/DDBJ whole genome shotgun (WGS) entry which is preliminary data.</text>
</comment>
<keyword evidence="3" id="KW-1185">Reference proteome</keyword>
<gene>
    <name evidence="2" type="ORF">JOL62DRAFT_311657</name>
</gene>
<dbReference type="EMBL" id="JBBPBF010000040">
    <property type="protein sequence ID" value="KAK7607024.1"/>
    <property type="molecule type" value="Genomic_DNA"/>
</dbReference>
<sequence>MLNECCPRPASRLLDSSWLFGLGGLLCDELSARLAVASRPENCRAAPVHVGSSAQVRSVAQRLSRRRRRRRRHFGGEKTRPRGGPVCLSVCVCLELFRLPRARVVVKNLDARKSLESSLAKNCKLARWTRGRPQTSLMTTAPDTSTTRNHALDKTDSDHFPRCFRVVSPSCGRTCVRAPLASRRVAVPTTNPPLERKKTSPPLNTTLPRHLNEAEAAGSAGN</sequence>
<feature type="region of interest" description="Disordered" evidence="1">
    <location>
        <begin position="186"/>
        <end position="222"/>
    </location>
</feature>
<evidence type="ECO:0000256" key="1">
    <source>
        <dbReference type="SAM" id="MobiDB-lite"/>
    </source>
</evidence>
<reference evidence="2 3" key="1">
    <citation type="submission" date="2024-04" db="EMBL/GenBank/DDBJ databases">
        <title>Phyllosticta paracitricarpa is synonymous to the EU quarantine fungus P. citricarpa based on phylogenomic analyses.</title>
        <authorList>
            <consortium name="Lawrence Berkeley National Laboratory"/>
            <person name="Van ingen-buijs V.A."/>
            <person name="Van westerhoven A.C."/>
            <person name="Haridas S."/>
            <person name="Skiadas P."/>
            <person name="Martin F."/>
            <person name="Groenewald J.Z."/>
            <person name="Crous P.W."/>
            <person name="Seidl M.F."/>
        </authorList>
    </citation>
    <scope>NUCLEOTIDE SEQUENCE [LARGE SCALE GENOMIC DNA]</scope>
    <source>
        <strain evidence="2 3">CBS 141358</strain>
    </source>
</reference>
<organism evidence="2 3">
    <name type="scientific">Phyllosticta paracitricarpa</name>
    <dbReference type="NCBI Taxonomy" id="2016321"/>
    <lineage>
        <taxon>Eukaryota</taxon>
        <taxon>Fungi</taxon>
        <taxon>Dikarya</taxon>
        <taxon>Ascomycota</taxon>
        <taxon>Pezizomycotina</taxon>
        <taxon>Dothideomycetes</taxon>
        <taxon>Dothideomycetes incertae sedis</taxon>
        <taxon>Botryosphaeriales</taxon>
        <taxon>Phyllostictaceae</taxon>
        <taxon>Phyllosticta</taxon>
    </lineage>
</organism>
<name>A0ABR1MVP0_9PEZI</name>
<dbReference type="Proteomes" id="UP001367316">
    <property type="component" value="Unassembled WGS sequence"/>
</dbReference>
<feature type="region of interest" description="Disordered" evidence="1">
    <location>
        <begin position="60"/>
        <end position="80"/>
    </location>
</feature>
<evidence type="ECO:0000313" key="2">
    <source>
        <dbReference type="EMBL" id="KAK7607024.1"/>
    </source>
</evidence>
<evidence type="ECO:0000313" key="3">
    <source>
        <dbReference type="Proteomes" id="UP001367316"/>
    </source>
</evidence>
<feature type="compositionally biased region" description="Basic residues" evidence="1">
    <location>
        <begin position="63"/>
        <end position="73"/>
    </location>
</feature>